<name>A0A3N5DB77_9SPHN</name>
<sequence length="202" mass="21782">MHPNPHFRSGDAAALDAVARSIGFGMIFLTTPDGPRVAHTPLLLDDDGTIRFHLARANAVTPHLDGARALACINGPDAYVSARWYASPGEVPTWNYVALEYEGPVRRLDDAGLMAVLHDIATREENRVASGGRPWSMDTVAAPVLRGMMRAIAGFALTVEDRRETVKLAQHKSPGEVARLASGVEAEGRHAMARLMREGLPA</sequence>
<dbReference type="EMBL" id="RPFZ01000001">
    <property type="protein sequence ID" value="RPF71988.1"/>
    <property type="molecule type" value="Genomic_DNA"/>
</dbReference>
<dbReference type="OrthoDB" id="9794948at2"/>
<dbReference type="PANTHER" id="PTHR35802:SF1">
    <property type="entry name" value="PROTEASE SYNTHASE AND SPORULATION PROTEIN PAI 2"/>
    <property type="match status" value="1"/>
</dbReference>
<dbReference type="PIRSF" id="PIRSF010372">
    <property type="entry name" value="PaiB"/>
    <property type="match status" value="1"/>
</dbReference>
<protein>
    <submittedName>
        <fullName evidence="1">FMN-binding negative transcriptional regulator</fullName>
    </submittedName>
</protein>
<dbReference type="InterPro" id="IPR012349">
    <property type="entry name" value="Split_barrel_FMN-bd"/>
</dbReference>
<gene>
    <name evidence="1" type="ORF">EG799_10470</name>
</gene>
<comment type="caution">
    <text evidence="1">The sequence shown here is derived from an EMBL/GenBank/DDBJ whole genome shotgun (WGS) entry which is preliminary data.</text>
</comment>
<dbReference type="SUPFAM" id="SSF50475">
    <property type="entry name" value="FMN-binding split barrel"/>
    <property type="match status" value="1"/>
</dbReference>
<dbReference type="InterPro" id="IPR007396">
    <property type="entry name" value="TR_PAI2-type"/>
</dbReference>
<dbReference type="RefSeq" id="WP_123880961.1">
    <property type="nucleotide sequence ID" value="NZ_RPFZ01000001.1"/>
</dbReference>
<keyword evidence="2" id="KW-1185">Reference proteome</keyword>
<dbReference type="Proteomes" id="UP000275232">
    <property type="component" value="Unassembled WGS sequence"/>
</dbReference>
<evidence type="ECO:0000313" key="2">
    <source>
        <dbReference type="Proteomes" id="UP000275232"/>
    </source>
</evidence>
<proteinExistence type="predicted"/>
<dbReference type="PANTHER" id="PTHR35802">
    <property type="entry name" value="PROTEASE SYNTHASE AND SPORULATION PROTEIN PAI 2"/>
    <property type="match status" value="1"/>
</dbReference>
<dbReference type="Gene3D" id="2.30.110.10">
    <property type="entry name" value="Electron Transport, Fmn-binding Protein, Chain A"/>
    <property type="match status" value="1"/>
</dbReference>
<accession>A0A3N5DB77</accession>
<reference evidence="1 2" key="1">
    <citation type="submission" date="2018-11" db="EMBL/GenBank/DDBJ databases">
        <title>Erythrobacter spongiae sp. nov., isolated from a marine sponge.</title>
        <authorList>
            <person name="Zhuang L."/>
            <person name="Luo L."/>
        </authorList>
    </citation>
    <scope>NUCLEOTIDE SEQUENCE [LARGE SCALE GENOMIC DNA]</scope>
    <source>
        <strain evidence="1 2">HN-E23</strain>
    </source>
</reference>
<evidence type="ECO:0000313" key="1">
    <source>
        <dbReference type="EMBL" id="RPF71988.1"/>
    </source>
</evidence>
<organism evidence="1 2">
    <name type="scientific">Aurantiacibacter spongiae</name>
    <dbReference type="NCBI Taxonomy" id="2488860"/>
    <lineage>
        <taxon>Bacteria</taxon>
        <taxon>Pseudomonadati</taxon>
        <taxon>Pseudomonadota</taxon>
        <taxon>Alphaproteobacteria</taxon>
        <taxon>Sphingomonadales</taxon>
        <taxon>Erythrobacteraceae</taxon>
        <taxon>Aurantiacibacter</taxon>
    </lineage>
</organism>
<dbReference type="Pfam" id="PF04299">
    <property type="entry name" value="FMN_bind_2"/>
    <property type="match status" value="1"/>
</dbReference>
<dbReference type="AlphaFoldDB" id="A0A3N5DB77"/>